<comment type="caution">
    <text evidence="2">The sequence shown here is derived from an EMBL/GenBank/DDBJ whole genome shotgun (WGS) entry which is preliminary data.</text>
</comment>
<keyword evidence="3" id="KW-1185">Reference proteome</keyword>
<proteinExistence type="predicted"/>
<sequence>MKQLFITLYFTLLLIGLSAQEYTGVHNSPYLPFVGIVHQPADLTRHPAKWNINLLSTNVGLLHNQNFASQDIWDVLGKVGFGDLKFFLASEESLLYVKGHMMVPSITYKLNDKHSFGVTVSVRADGIYNSSNDDFINIFKGIHNPEGLKDIKDEYFRSLLNSWVEYGFVWSSTLVKDENRWLSGGLVFKVLQGSGAGYLEMDGIDVMFDKEHIAYFNMDMSYGFNESLSKTVDGGDIVEQSGDLGFGLDLGVSYSYLPEHLVGVKGIPYRYKLGLVVADIGQIHHRDIKDQASYNVKMEDVPYSRFSGITTIEALKDSIEKSIDVEERLGGSFRTNLPLTVRADADYCIAPNWFVSGNLVLKPNYYNSLVNIVSKTAWRGNITGRYESPKWGVYLPVTYSNILKWDIGLSARYRNFFVGSSTVIGNLLNIADKQTLIYIGVSIPIGSMASN</sequence>
<dbReference type="EMBL" id="JAGTAR010000038">
    <property type="protein sequence ID" value="MBR8537720.1"/>
    <property type="molecule type" value="Genomic_DNA"/>
</dbReference>
<evidence type="ECO:0000313" key="3">
    <source>
        <dbReference type="Proteomes" id="UP000679220"/>
    </source>
</evidence>
<dbReference type="Pfam" id="PF18990">
    <property type="entry name" value="DUF5723"/>
    <property type="match status" value="1"/>
</dbReference>
<dbReference type="AlphaFoldDB" id="A0A941IZ98"/>
<dbReference type="RefSeq" id="WP_212192744.1">
    <property type="nucleotide sequence ID" value="NZ_JAGTAR010000038.1"/>
</dbReference>
<feature type="domain" description="DUF5723" evidence="1">
    <location>
        <begin position="40"/>
        <end position="420"/>
    </location>
</feature>
<gene>
    <name evidence="2" type="ORF">KDU71_19270</name>
</gene>
<dbReference type="InterPro" id="IPR043781">
    <property type="entry name" value="DUF5723"/>
</dbReference>
<dbReference type="Proteomes" id="UP000679220">
    <property type="component" value="Unassembled WGS sequence"/>
</dbReference>
<organism evidence="2 3">
    <name type="scientific">Carboxylicivirga sediminis</name>
    <dbReference type="NCBI Taxonomy" id="2006564"/>
    <lineage>
        <taxon>Bacteria</taxon>
        <taxon>Pseudomonadati</taxon>
        <taxon>Bacteroidota</taxon>
        <taxon>Bacteroidia</taxon>
        <taxon>Marinilabiliales</taxon>
        <taxon>Marinilabiliaceae</taxon>
        <taxon>Carboxylicivirga</taxon>
    </lineage>
</organism>
<evidence type="ECO:0000313" key="2">
    <source>
        <dbReference type="EMBL" id="MBR8537720.1"/>
    </source>
</evidence>
<protein>
    <recommendedName>
        <fullName evidence="1">DUF5723 domain-containing protein</fullName>
    </recommendedName>
</protein>
<accession>A0A941IZ98</accession>
<evidence type="ECO:0000259" key="1">
    <source>
        <dbReference type="Pfam" id="PF18990"/>
    </source>
</evidence>
<reference evidence="2" key="1">
    <citation type="journal article" date="2018" name="Int. J. Syst. Evol. Microbiol.">
        <title>Carboxylicivirga sediminis sp. nov., isolated from coastal sediment.</title>
        <authorList>
            <person name="Wang F.Q."/>
            <person name="Ren L.H."/>
            <person name="Zou R.J."/>
            <person name="Sun Y.Z."/>
            <person name="Liu X.J."/>
            <person name="Jiang F."/>
            <person name="Liu L.J."/>
        </authorList>
    </citation>
    <scope>NUCLEOTIDE SEQUENCE</scope>
    <source>
        <strain evidence="2">JR1</strain>
    </source>
</reference>
<reference evidence="2" key="2">
    <citation type="submission" date="2021-04" db="EMBL/GenBank/DDBJ databases">
        <authorList>
            <person name="Zhang T."/>
            <person name="Zhang Y."/>
            <person name="Lu D."/>
            <person name="Zuo D."/>
            <person name="Du Z."/>
        </authorList>
    </citation>
    <scope>NUCLEOTIDE SEQUENCE</scope>
    <source>
        <strain evidence="2">JR1</strain>
    </source>
</reference>
<name>A0A941IZ98_9BACT</name>